<dbReference type="GO" id="GO:0006493">
    <property type="term" value="P:protein O-linked glycosylation"/>
    <property type="evidence" value="ECO:0007669"/>
    <property type="project" value="TreeGrafter"/>
</dbReference>
<evidence type="ECO:0000256" key="5">
    <source>
        <dbReference type="ARBA" id="ARBA00022692"/>
    </source>
</evidence>
<evidence type="ECO:0000256" key="3">
    <source>
        <dbReference type="ARBA" id="ARBA00022676"/>
    </source>
</evidence>
<evidence type="ECO:0000256" key="2">
    <source>
        <dbReference type="ARBA" id="ARBA00008661"/>
    </source>
</evidence>
<dbReference type="AlphaFoldDB" id="A0A0R3UNV8"/>
<dbReference type="WBParaSite" id="MCU_009017-RA">
    <property type="protein sequence ID" value="MCU_009017-RA"/>
    <property type="gene ID" value="MCU_009017"/>
</dbReference>
<sequence>MEEYDGKADVVMQRINQEIDQFDDILLGDYEDTYYNVTWKTFTNLRWLSAFCNKHHANAFMMIDDDHRMNLSLVAEFLTIAPTETMRKSIFGYIAKSDMAYRSPSKKWFLSYREFPWDLMYPYPRGFAQFIGADIVDDMAIASAYTRYNYAPDDVVLGIVALKLGINLHNVDSVSYPLWSKEGNQMPFPLMVGPSELFDANQTSSN</sequence>
<evidence type="ECO:0000313" key="12">
    <source>
        <dbReference type="Proteomes" id="UP000267029"/>
    </source>
</evidence>
<protein>
    <recommendedName>
        <fullName evidence="10">Hexosyltransferase</fullName>
        <ecNumber evidence="10">2.4.1.-</ecNumber>
    </recommendedName>
</protein>
<evidence type="ECO:0000256" key="4">
    <source>
        <dbReference type="ARBA" id="ARBA00022679"/>
    </source>
</evidence>
<evidence type="ECO:0000256" key="7">
    <source>
        <dbReference type="ARBA" id="ARBA00022989"/>
    </source>
</evidence>
<accession>A0A0R3UNV8</accession>
<reference evidence="13" key="2">
    <citation type="submission" date="2019-11" db="UniProtKB">
        <authorList>
            <consortium name="WormBaseParasite"/>
        </authorList>
    </citation>
    <scope>IDENTIFICATION</scope>
</reference>
<dbReference type="GO" id="GO:0000139">
    <property type="term" value="C:Golgi membrane"/>
    <property type="evidence" value="ECO:0007669"/>
    <property type="project" value="UniProtKB-SubCell"/>
</dbReference>
<comment type="similarity">
    <text evidence="2 10">Belongs to the glycosyltransferase 31 family.</text>
</comment>
<dbReference type="Pfam" id="PF01762">
    <property type="entry name" value="Galactosyl_T"/>
    <property type="match status" value="1"/>
</dbReference>
<evidence type="ECO:0000256" key="6">
    <source>
        <dbReference type="ARBA" id="ARBA00022968"/>
    </source>
</evidence>
<keyword evidence="9" id="KW-0472">Membrane</keyword>
<evidence type="ECO:0000256" key="1">
    <source>
        <dbReference type="ARBA" id="ARBA00004323"/>
    </source>
</evidence>
<evidence type="ECO:0000313" key="13">
    <source>
        <dbReference type="WBParaSite" id="MCU_009017-RA"/>
    </source>
</evidence>
<keyword evidence="7" id="KW-1133">Transmembrane helix</keyword>
<evidence type="ECO:0000256" key="10">
    <source>
        <dbReference type="RuleBase" id="RU363063"/>
    </source>
</evidence>
<keyword evidence="8 10" id="KW-0333">Golgi apparatus</keyword>
<dbReference type="InterPro" id="IPR002659">
    <property type="entry name" value="Glyco_trans_31"/>
</dbReference>
<keyword evidence="5" id="KW-0812">Transmembrane</keyword>
<dbReference type="GO" id="GO:0016758">
    <property type="term" value="F:hexosyltransferase activity"/>
    <property type="evidence" value="ECO:0007669"/>
    <property type="project" value="InterPro"/>
</dbReference>
<comment type="subcellular location">
    <subcellularLocation>
        <location evidence="1 10">Golgi apparatus membrane</location>
        <topology evidence="1 10">Single-pass type II membrane protein</topology>
    </subcellularLocation>
</comment>
<keyword evidence="3 10" id="KW-0328">Glycosyltransferase</keyword>
<keyword evidence="4" id="KW-0808">Transferase</keyword>
<dbReference type="Proteomes" id="UP000267029">
    <property type="component" value="Unassembled WGS sequence"/>
</dbReference>
<dbReference type="PANTHER" id="PTHR11214">
    <property type="entry name" value="BETA-1,3-N-ACETYLGLUCOSAMINYLTRANSFERASE"/>
    <property type="match status" value="1"/>
</dbReference>
<dbReference type="OrthoDB" id="2139606at2759"/>
<dbReference type="EMBL" id="UXSR01005745">
    <property type="protein sequence ID" value="VDD83502.1"/>
    <property type="molecule type" value="Genomic_DNA"/>
</dbReference>
<organism evidence="11 12">
    <name type="scientific">Mesocestoides corti</name>
    <name type="common">Flatworm</name>
    <dbReference type="NCBI Taxonomy" id="53468"/>
    <lineage>
        <taxon>Eukaryota</taxon>
        <taxon>Metazoa</taxon>
        <taxon>Spiralia</taxon>
        <taxon>Lophotrochozoa</taxon>
        <taxon>Platyhelminthes</taxon>
        <taxon>Cestoda</taxon>
        <taxon>Eucestoda</taxon>
        <taxon>Cyclophyllidea</taxon>
        <taxon>Mesocestoididae</taxon>
        <taxon>Mesocestoides</taxon>
    </lineage>
</organism>
<dbReference type="PANTHER" id="PTHR11214:SF349">
    <property type="entry name" value="BETA-1,3-GALACTOSYLTRANSFERASE BRN"/>
    <property type="match status" value="1"/>
</dbReference>
<proteinExistence type="inferred from homology"/>
<reference evidence="11 12" key="1">
    <citation type="submission" date="2018-10" db="EMBL/GenBank/DDBJ databases">
        <authorList>
            <consortium name="Pathogen Informatics"/>
        </authorList>
    </citation>
    <scope>NUCLEOTIDE SEQUENCE [LARGE SCALE GENOMIC DNA]</scope>
</reference>
<evidence type="ECO:0000256" key="9">
    <source>
        <dbReference type="ARBA" id="ARBA00023136"/>
    </source>
</evidence>
<evidence type="ECO:0000256" key="8">
    <source>
        <dbReference type="ARBA" id="ARBA00023034"/>
    </source>
</evidence>
<keyword evidence="12" id="KW-1185">Reference proteome</keyword>
<name>A0A0R3UNV8_MESCO</name>
<gene>
    <name evidence="11" type="ORF">MCOS_LOCUS9505</name>
</gene>
<keyword evidence="6" id="KW-0735">Signal-anchor</keyword>
<evidence type="ECO:0000313" key="11">
    <source>
        <dbReference type="EMBL" id="VDD83502.1"/>
    </source>
</evidence>
<dbReference type="EC" id="2.4.1.-" evidence="10"/>
<dbReference type="GO" id="GO:0008194">
    <property type="term" value="F:UDP-glycosyltransferase activity"/>
    <property type="evidence" value="ECO:0007669"/>
    <property type="project" value="TreeGrafter"/>
</dbReference>